<dbReference type="Gene3D" id="3.40.1350.10">
    <property type="match status" value="1"/>
</dbReference>
<dbReference type="OrthoDB" id="2971954at2"/>
<dbReference type="InterPro" id="IPR011856">
    <property type="entry name" value="tRNA_endonuc-like_dom_sf"/>
</dbReference>
<comment type="caution">
    <text evidence="3">The sequence shown here is derived from an EMBL/GenBank/DDBJ whole genome shotgun (WGS) entry which is preliminary data.</text>
</comment>
<keyword evidence="1" id="KW-0238">DNA-binding</keyword>
<dbReference type="PANTHER" id="PTHR38814:SF1">
    <property type="entry name" value="ENDONUCLEASE NUCS"/>
    <property type="match status" value="1"/>
</dbReference>
<protein>
    <submittedName>
        <fullName evidence="3">DUF91 domain-containing protein</fullName>
    </submittedName>
</protein>
<dbReference type="Proteomes" id="UP000326671">
    <property type="component" value="Unassembled WGS sequence"/>
</dbReference>
<accession>A0A5J5HPV0</accession>
<evidence type="ECO:0000256" key="1">
    <source>
        <dbReference type="ARBA" id="ARBA00023125"/>
    </source>
</evidence>
<keyword evidence="4" id="KW-1185">Reference proteome</keyword>
<evidence type="ECO:0000313" key="3">
    <source>
        <dbReference type="EMBL" id="KAA9022304.1"/>
    </source>
</evidence>
<dbReference type="GO" id="GO:0004519">
    <property type="term" value="F:endonuclease activity"/>
    <property type="evidence" value="ECO:0007669"/>
    <property type="project" value="InterPro"/>
</dbReference>
<dbReference type="InterPro" id="IPR002793">
    <property type="entry name" value="Endonuclease_NucS"/>
</dbReference>
<sequence length="340" mass="40174">MTTRMIIYSMLGSDYMYEKDLKRIVCLFPDLIEEGLSIEHEEFPIRSGISTYRCDLKGKDKNGNTVFIELKLKADEAVLFQIGKYKTFVQGEGRFMVAAFDFKPDLPPVLSNHGYEYIVIDQKRAALLLEENQYNPDLFNRKLSAVKEFKKGFSSKSVPTHSLYKENERQAISELMNELKEMLKNHLRQQFNITFETFDIRKKDEHRLIFQSPTGAGDKFIIYTRPREMNIIELQFVPDFSLTTGYTTPRKEAFKEYVNKHKNEVLELFGFHELFSKSPKDVLHMGDHLLHTKQAWKALHYRIVSPIEEWNKPDFCEWTAMKFIEFIEILFPFIREFELN</sequence>
<organism evidence="3 4">
    <name type="scientific">Niallia endozanthoxylica</name>
    <dbReference type="NCBI Taxonomy" id="2036016"/>
    <lineage>
        <taxon>Bacteria</taxon>
        <taxon>Bacillati</taxon>
        <taxon>Bacillota</taxon>
        <taxon>Bacilli</taxon>
        <taxon>Bacillales</taxon>
        <taxon>Bacillaceae</taxon>
        <taxon>Niallia</taxon>
    </lineage>
</organism>
<evidence type="ECO:0000313" key="4">
    <source>
        <dbReference type="Proteomes" id="UP000326671"/>
    </source>
</evidence>
<feature type="domain" description="Endonuclease NucS C-terminal" evidence="2">
    <location>
        <begin position="18"/>
        <end position="87"/>
    </location>
</feature>
<dbReference type="Pfam" id="PF01939">
    <property type="entry name" value="NucS_C"/>
    <property type="match status" value="1"/>
</dbReference>
<reference evidence="3 4" key="1">
    <citation type="submission" date="2019-09" db="EMBL/GenBank/DDBJ databases">
        <title>Whole genome sequences of isolates from the Mars Exploration Rovers.</title>
        <authorList>
            <person name="Seuylemezian A."/>
            <person name="Vaishampayan P."/>
        </authorList>
    </citation>
    <scope>NUCLEOTIDE SEQUENCE [LARGE SCALE GENOMIC DNA]</scope>
    <source>
        <strain evidence="3 4">MER_TA_151</strain>
    </source>
</reference>
<gene>
    <name evidence="3" type="ORF">F4V44_15675</name>
</gene>
<evidence type="ECO:0000259" key="2">
    <source>
        <dbReference type="Pfam" id="PF01939"/>
    </source>
</evidence>
<dbReference type="AlphaFoldDB" id="A0A5J5HPV0"/>
<dbReference type="PANTHER" id="PTHR38814">
    <property type="entry name" value="ENDONUCLEASE NUCS"/>
    <property type="match status" value="1"/>
</dbReference>
<dbReference type="EMBL" id="VYKL01000023">
    <property type="protein sequence ID" value="KAA9022304.1"/>
    <property type="molecule type" value="Genomic_DNA"/>
</dbReference>
<dbReference type="InterPro" id="IPR048301">
    <property type="entry name" value="NucS_C"/>
</dbReference>
<name>A0A5J5HPV0_9BACI</name>
<proteinExistence type="predicted"/>
<dbReference type="GO" id="GO:0003677">
    <property type="term" value="F:DNA binding"/>
    <property type="evidence" value="ECO:0007669"/>
    <property type="project" value="UniProtKB-KW"/>
</dbReference>